<gene>
    <name evidence="2" type="ORF">DCC88_12185</name>
</gene>
<keyword evidence="3" id="KW-1185">Reference proteome</keyword>
<organism evidence="2 3">
    <name type="scientific">Spirobacillus cienkowskii</name>
    <dbReference type="NCBI Taxonomy" id="495820"/>
    <lineage>
        <taxon>Bacteria</taxon>
        <taxon>Pseudomonadati</taxon>
        <taxon>Bdellovibrionota</taxon>
        <taxon>Oligoflexia</taxon>
        <taxon>Silvanigrellales</taxon>
        <taxon>Spirobacillus</taxon>
    </lineage>
</organism>
<evidence type="ECO:0000313" key="2">
    <source>
        <dbReference type="EMBL" id="RDB35049.1"/>
    </source>
</evidence>
<proteinExistence type="predicted"/>
<name>A0A369KKA2_9BACT</name>
<dbReference type="GO" id="GO:0003677">
    <property type="term" value="F:DNA binding"/>
    <property type="evidence" value="ECO:0007669"/>
    <property type="project" value="InterPro"/>
</dbReference>
<feature type="domain" description="Helix-turn-helix" evidence="1">
    <location>
        <begin position="86"/>
        <end position="133"/>
    </location>
</feature>
<dbReference type="Pfam" id="PF12728">
    <property type="entry name" value="HTH_17"/>
    <property type="match status" value="1"/>
</dbReference>
<evidence type="ECO:0000259" key="1">
    <source>
        <dbReference type="Pfam" id="PF12728"/>
    </source>
</evidence>
<sequence>MKISALTLIEEYIPTVEDTKKAEIVIKDISNFCEKKKIKNLELALNFQGNIKNLQLPLSFMPFLMDILNEIAHGNSVTIVPFNKEFTTQEAADILNVSRLFIIKILESGQMPFHKVGAHRRIQAKDLMSFKKKMNKKSKDALDKLARISQEDKLGYED</sequence>
<dbReference type="EMBL" id="QOVW01000113">
    <property type="protein sequence ID" value="RDB35049.1"/>
    <property type="molecule type" value="Genomic_DNA"/>
</dbReference>
<dbReference type="InterPro" id="IPR041657">
    <property type="entry name" value="HTH_17"/>
</dbReference>
<dbReference type="AlphaFoldDB" id="A0A369KKA2"/>
<evidence type="ECO:0000313" key="3">
    <source>
        <dbReference type="Proteomes" id="UP000253934"/>
    </source>
</evidence>
<dbReference type="NCBIfam" id="TIGR01764">
    <property type="entry name" value="excise"/>
    <property type="match status" value="1"/>
</dbReference>
<dbReference type="Proteomes" id="UP000253934">
    <property type="component" value="Unassembled WGS sequence"/>
</dbReference>
<accession>A0A369KKA2</accession>
<comment type="caution">
    <text evidence="2">The sequence shown here is derived from an EMBL/GenBank/DDBJ whole genome shotgun (WGS) entry which is preliminary data.</text>
</comment>
<dbReference type="InterPro" id="IPR010093">
    <property type="entry name" value="SinI_DNA-bd"/>
</dbReference>
<protein>
    <submittedName>
        <fullName evidence="2">Helix-turn-helix domain-containing protein</fullName>
    </submittedName>
</protein>
<reference evidence="2" key="1">
    <citation type="submission" date="2018-04" db="EMBL/GenBank/DDBJ databases">
        <title>Draft genome sequence of the Candidatus Spirobacillus cienkowskii, a pathogen of freshwater Daphnia species, reconstructed from hemolymph metagenomic reads.</title>
        <authorList>
            <person name="Bresciani L."/>
            <person name="Lemos L.N."/>
            <person name="Wale N."/>
            <person name="Lin J.Y."/>
            <person name="Fernandes G.R."/>
            <person name="Duffy M.A."/>
            <person name="Rodrigues J.M."/>
        </authorList>
    </citation>
    <scope>NUCLEOTIDE SEQUENCE [LARGE SCALE GENOMIC DNA]</scope>
    <source>
        <strain evidence="2">Binning01</strain>
    </source>
</reference>